<evidence type="ECO:0000256" key="2">
    <source>
        <dbReference type="ARBA" id="ARBA00023125"/>
    </source>
</evidence>
<dbReference type="EMBL" id="JBHLTR010000122">
    <property type="protein sequence ID" value="MFC0562330.1"/>
    <property type="molecule type" value="Genomic_DNA"/>
</dbReference>
<name>A0ABV6NNI5_9BACI</name>
<dbReference type="PANTHER" id="PTHR30146">
    <property type="entry name" value="LACI-RELATED TRANSCRIPTIONAL REPRESSOR"/>
    <property type="match status" value="1"/>
</dbReference>
<sequence length="375" mass="42715">MILEFILTKRIHHSYLIDLNNYDSLSKGKLRSVIVLDIKKANIKDVAKKANVSTATVSNVMNSSRFVKEETRLRVLKAMEELNYRPSTVAKSLKGKDTKVIGLIIPIRPNDTSVDFFISLSNGVESALNNVGYRLVISNSHENLKNELDQIDMYNTQFMDYIDGLIIAPTSKIGNEPTESKNINYPVVYVDRKPNTKNKLDTIYTNNYFVTYEAIEMILKKKRKKIAFISGPIDVSSTIERFEAYKDVLRKYQIPLSEELIFVGESSFESGYEIASQLVSNQEIDGIVVVNNTISMGVFKYLKEKNIQIPNDVSFLSYDDFHWMELTEPSITTIKQPSFEMGQAAAKLLLEKLENNKKEPTEICIESSIIFRNSL</sequence>
<protein>
    <submittedName>
        <fullName evidence="5">LacI family DNA-binding transcriptional regulator</fullName>
    </submittedName>
</protein>
<proteinExistence type="predicted"/>
<dbReference type="SUPFAM" id="SSF53822">
    <property type="entry name" value="Periplasmic binding protein-like I"/>
    <property type="match status" value="1"/>
</dbReference>
<dbReference type="GO" id="GO:0003677">
    <property type="term" value="F:DNA binding"/>
    <property type="evidence" value="ECO:0007669"/>
    <property type="project" value="UniProtKB-KW"/>
</dbReference>
<dbReference type="InterPro" id="IPR000843">
    <property type="entry name" value="HTH_LacI"/>
</dbReference>
<evidence type="ECO:0000256" key="3">
    <source>
        <dbReference type="ARBA" id="ARBA00023163"/>
    </source>
</evidence>
<accession>A0ABV6NNI5</accession>
<evidence type="ECO:0000313" key="6">
    <source>
        <dbReference type="Proteomes" id="UP001589833"/>
    </source>
</evidence>
<dbReference type="PANTHER" id="PTHR30146:SF109">
    <property type="entry name" value="HTH-TYPE TRANSCRIPTIONAL REGULATOR GALS"/>
    <property type="match status" value="1"/>
</dbReference>
<dbReference type="InterPro" id="IPR046335">
    <property type="entry name" value="LacI/GalR-like_sensor"/>
</dbReference>
<keyword evidence="3" id="KW-0804">Transcription</keyword>
<dbReference type="Pfam" id="PF00356">
    <property type="entry name" value="LacI"/>
    <property type="match status" value="1"/>
</dbReference>
<keyword evidence="6" id="KW-1185">Reference proteome</keyword>
<feature type="domain" description="HTH lacI-type" evidence="4">
    <location>
        <begin position="41"/>
        <end position="95"/>
    </location>
</feature>
<dbReference type="PROSITE" id="PS00356">
    <property type="entry name" value="HTH_LACI_1"/>
    <property type="match status" value="1"/>
</dbReference>
<comment type="caution">
    <text evidence="5">The sequence shown here is derived from an EMBL/GenBank/DDBJ whole genome shotgun (WGS) entry which is preliminary data.</text>
</comment>
<keyword evidence="2 5" id="KW-0238">DNA-binding</keyword>
<dbReference type="Gene3D" id="1.10.260.40">
    <property type="entry name" value="lambda repressor-like DNA-binding domains"/>
    <property type="match status" value="1"/>
</dbReference>
<dbReference type="Pfam" id="PF13377">
    <property type="entry name" value="Peripla_BP_3"/>
    <property type="match status" value="1"/>
</dbReference>
<dbReference type="PROSITE" id="PS50932">
    <property type="entry name" value="HTH_LACI_2"/>
    <property type="match status" value="1"/>
</dbReference>
<evidence type="ECO:0000259" key="4">
    <source>
        <dbReference type="PROSITE" id="PS50932"/>
    </source>
</evidence>
<organism evidence="5 6">
    <name type="scientific">Halalkalibacter alkalisediminis</name>
    <dbReference type="NCBI Taxonomy" id="935616"/>
    <lineage>
        <taxon>Bacteria</taxon>
        <taxon>Bacillati</taxon>
        <taxon>Bacillota</taxon>
        <taxon>Bacilli</taxon>
        <taxon>Bacillales</taxon>
        <taxon>Bacillaceae</taxon>
        <taxon>Halalkalibacter</taxon>
    </lineage>
</organism>
<gene>
    <name evidence="5" type="ORF">ACFFH4_26180</name>
</gene>
<evidence type="ECO:0000313" key="5">
    <source>
        <dbReference type="EMBL" id="MFC0562330.1"/>
    </source>
</evidence>
<keyword evidence="1" id="KW-0805">Transcription regulation</keyword>
<evidence type="ECO:0000256" key="1">
    <source>
        <dbReference type="ARBA" id="ARBA00023015"/>
    </source>
</evidence>
<reference evidence="5 6" key="1">
    <citation type="submission" date="2024-09" db="EMBL/GenBank/DDBJ databases">
        <authorList>
            <person name="Sun Q."/>
            <person name="Mori K."/>
        </authorList>
    </citation>
    <scope>NUCLEOTIDE SEQUENCE [LARGE SCALE GENOMIC DNA]</scope>
    <source>
        <strain evidence="5 6">NCAIM B.02301</strain>
    </source>
</reference>
<dbReference type="Gene3D" id="3.40.50.2300">
    <property type="match status" value="2"/>
</dbReference>
<dbReference type="InterPro" id="IPR028082">
    <property type="entry name" value="Peripla_BP_I"/>
</dbReference>
<dbReference type="SMART" id="SM00354">
    <property type="entry name" value="HTH_LACI"/>
    <property type="match status" value="1"/>
</dbReference>
<dbReference type="Proteomes" id="UP001589833">
    <property type="component" value="Unassembled WGS sequence"/>
</dbReference>
<dbReference type="SUPFAM" id="SSF47413">
    <property type="entry name" value="lambda repressor-like DNA-binding domains"/>
    <property type="match status" value="1"/>
</dbReference>
<dbReference type="CDD" id="cd06267">
    <property type="entry name" value="PBP1_LacI_sugar_binding-like"/>
    <property type="match status" value="1"/>
</dbReference>
<dbReference type="CDD" id="cd01392">
    <property type="entry name" value="HTH_LacI"/>
    <property type="match status" value="1"/>
</dbReference>
<dbReference type="InterPro" id="IPR010982">
    <property type="entry name" value="Lambda_DNA-bd_dom_sf"/>
</dbReference>